<evidence type="ECO:0000256" key="3">
    <source>
        <dbReference type="ARBA" id="ARBA00022555"/>
    </source>
</evidence>
<evidence type="ECO:0000256" key="13">
    <source>
        <dbReference type="ARBA" id="ARBA00066827"/>
    </source>
</evidence>
<feature type="domain" description="THUMP" evidence="19">
    <location>
        <begin position="59"/>
        <end position="165"/>
    </location>
</feature>
<feature type="binding site" evidence="18">
    <location>
        <position position="289"/>
    </location>
    <ligand>
        <name>ATP</name>
        <dbReference type="ChEBI" id="CHEBI:30616"/>
    </ligand>
</feature>
<evidence type="ECO:0000256" key="11">
    <source>
        <dbReference type="ARBA" id="ARBA00058382"/>
    </source>
</evidence>
<dbReference type="PANTHER" id="PTHR43209">
    <property type="entry name" value="TRNA SULFURTRANSFERASE"/>
    <property type="match status" value="1"/>
</dbReference>
<keyword evidence="21" id="KW-1185">Reference proteome</keyword>
<evidence type="ECO:0000256" key="7">
    <source>
        <dbReference type="ARBA" id="ARBA00022884"/>
    </source>
</evidence>
<dbReference type="KEGG" id="abra:BN85313660"/>
<dbReference type="EC" id="2.8.1.4" evidence="13 18"/>
<dbReference type="Pfam" id="PF22025">
    <property type="entry name" value="ThiI_fer"/>
    <property type="match status" value="1"/>
</dbReference>
<dbReference type="EMBL" id="FO681348">
    <property type="protein sequence ID" value="CCV66387.1"/>
    <property type="molecule type" value="Genomic_DNA"/>
</dbReference>
<keyword evidence="3 18" id="KW-0820">tRNA-binding</keyword>
<feature type="binding site" evidence="18">
    <location>
        <begin position="183"/>
        <end position="184"/>
    </location>
    <ligand>
        <name>ATP</name>
        <dbReference type="ChEBI" id="CHEBI:30616"/>
    </ligand>
</feature>
<dbReference type="GO" id="GO:0140741">
    <property type="term" value="F:tRNA-uracil-4 sulfurtransferase activity"/>
    <property type="evidence" value="ECO:0007669"/>
    <property type="project" value="UniProtKB-EC"/>
</dbReference>
<evidence type="ECO:0000256" key="1">
    <source>
        <dbReference type="ARBA" id="ARBA00004496"/>
    </source>
</evidence>
<feature type="binding site" evidence="18">
    <location>
        <position position="298"/>
    </location>
    <ligand>
        <name>ATP</name>
        <dbReference type="ChEBI" id="CHEBI:30616"/>
    </ligand>
</feature>
<dbReference type="InterPro" id="IPR014729">
    <property type="entry name" value="Rossmann-like_a/b/a_fold"/>
</dbReference>
<dbReference type="GO" id="GO:0005829">
    <property type="term" value="C:cytosol"/>
    <property type="evidence" value="ECO:0007669"/>
    <property type="project" value="TreeGrafter"/>
</dbReference>
<keyword evidence="7 18" id="KW-0694">RNA-binding</keyword>
<evidence type="ECO:0000256" key="2">
    <source>
        <dbReference type="ARBA" id="ARBA00022490"/>
    </source>
</evidence>
<organism evidence="20 21">
    <name type="scientific">Acholeplasma brassicae</name>
    <dbReference type="NCBI Taxonomy" id="61635"/>
    <lineage>
        <taxon>Bacteria</taxon>
        <taxon>Bacillati</taxon>
        <taxon>Mycoplasmatota</taxon>
        <taxon>Mollicutes</taxon>
        <taxon>Acholeplasmatales</taxon>
        <taxon>Acholeplasmataceae</taxon>
        <taxon>Acholeplasma</taxon>
    </lineage>
</organism>
<dbReference type="GO" id="GO:0009229">
    <property type="term" value="P:thiamine diphosphate biosynthetic process"/>
    <property type="evidence" value="ECO:0007669"/>
    <property type="project" value="UniProtKB-UniRule"/>
</dbReference>
<gene>
    <name evidence="18 20" type="primary">thiI</name>
    <name evidence="20" type="ORF">BN85313660</name>
</gene>
<feature type="binding site" evidence="18">
    <location>
        <position position="267"/>
    </location>
    <ligand>
        <name>ATP</name>
        <dbReference type="ChEBI" id="CHEBI:30616"/>
    </ligand>
</feature>
<dbReference type="GO" id="GO:0005524">
    <property type="term" value="F:ATP binding"/>
    <property type="evidence" value="ECO:0007669"/>
    <property type="project" value="UniProtKB-UniRule"/>
</dbReference>
<evidence type="ECO:0000256" key="4">
    <source>
        <dbReference type="ARBA" id="ARBA00022679"/>
    </source>
</evidence>
<evidence type="ECO:0000313" key="21">
    <source>
        <dbReference type="Proteomes" id="UP000032737"/>
    </source>
</evidence>
<comment type="function">
    <text evidence="11 18">Catalyzes the ATP-dependent transfer of a sulfur to tRNA to produce 4-thiouridine in position 8 of tRNAs, which functions as a near-UV photosensor. Also catalyzes the transfer of sulfur to the sulfur carrier protein ThiS, forming ThiS-thiocarboxylate. This is a step in the synthesis of thiazole, in the thiamine biosynthesis pathway. The sulfur is donated as persulfide by IscS.</text>
</comment>
<keyword evidence="4 18" id="KW-0808">Transferase</keyword>
<dbReference type="InterPro" id="IPR049961">
    <property type="entry name" value="ThiI_N"/>
</dbReference>
<evidence type="ECO:0000313" key="20">
    <source>
        <dbReference type="EMBL" id="CCV66387.1"/>
    </source>
</evidence>
<dbReference type="CDD" id="cd11716">
    <property type="entry name" value="THUMP_ThiI"/>
    <property type="match status" value="1"/>
</dbReference>
<dbReference type="CDD" id="cd01712">
    <property type="entry name" value="PPase_ThiI"/>
    <property type="match status" value="1"/>
</dbReference>
<dbReference type="SUPFAM" id="SSF143437">
    <property type="entry name" value="THUMP domain-like"/>
    <property type="match status" value="1"/>
</dbReference>
<dbReference type="AlphaFoldDB" id="U4KPK1"/>
<dbReference type="UniPathway" id="UPA00060"/>
<evidence type="ECO:0000256" key="18">
    <source>
        <dbReference type="HAMAP-Rule" id="MF_00021"/>
    </source>
</evidence>
<dbReference type="PANTHER" id="PTHR43209:SF1">
    <property type="entry name" value="TRNA SULFURTRANSFERASE"/>
    <property type="match status" value="1"/>
</dbReference>
<protein>
    <recommendedName>
        <fullName evidence="14 18">Probable tRNA sulfurtransferase</fullName>
        <ecNumber evidence="13 18">2.8.1.4</ecNumber>
    </recommendedName>
    <alternativeName>
        <fullName evidence="15 18">Sulfur carrier protein ThiS sulfurtransferase</fullName>
    </alternativeName>
    <alternativeName>
        <fullName evidence="16 18">Thiamine biosynthesis protein ThiI</fullName>
    </alternativeName>
    <alternativeName>
        <fullName evidence="17 18">tRNA 4-thiouridine synthase</fullName>
    </alternativeName>
</protein>
<proteinExistence type="inferred from homology"/>
<dbReference type="GO" id="GO:0004810">
    <property type="term" value="F:CCA tRNA nucleotidyltransferase activity"/>
    <property type="evidence" value="ECO:0007669"/>
    <property type="project" value="InterPro"/>
</dbReference>
<evidence type="ECO:0000256" key="6">
    <source>
        <dbReference type="ARBA" id="ARBA00022840"/>
    </source>
</evidence>
<dbReference type="InterPro" id="IPR003720">
    <property type="entry name" value="tRNA_STrfase"/>
</dbReference>
<dbReference type="InterPro" id="IPR020536">
    <property type="entry name" value="ThiI_AANH"/>
</dbReference>
<evidence type="ECO:0000259" key="19">
    <source>
        <dbReference type="PROSITE" id="PS51165"/>
    </source>
</evidence>
<evidence type="ECO:0000256" key="10">
    <source>
        <dbReference type="ARBA" id="ARBA00052330"/>
    </source>
</evidence>
<comment type="catalytic activity">
    <reaction evidence="10 18">
        <text>[ThiS sulfur-carrier protein]-C-terminal Gly-Gly-AMP + S-sulfanyl-L-cysteinyl-[cysteine desulfurase] + AH2 = [ThiS sulfur-carrier protein]-C-terminal-Gly-aminoethanethioate + L-cysteinyl-[cysteine desulfurase] + A + AMP + 2 H(+)</text>
        <dbReference type="Rhea" id="RHEA:43340"/>
        <dbReference type="Rhea" id="RHEA-COMP:12157"/>
        <dbReference type="Rhea" id="RHEA-COMP:12158"/>
        <dbReference type="Rhea" id="RHEA-COMP:12910"/>
        <dbReference type="Rhea" id="RHEA-COMP:19908"/>
        <dbReference type="ChEBI" id="CHEBI:13193"/>
        <dbReference type="ChEBI" id="CHEBI:15378"/>
        <dbReference type="ChEBI" id="CHEBI:17499"/>
        <dbReference type="ChEBI" id="CHEBI:29950"/>
        <dbReference type="ChEBI" id="CHEBI:61963"/>
        <dbReference type="ChEBI" id="CHEBI:90618"/>
        <dbReference type="ChEBI" id="CHEBI:232372"/>
        <dbReference type="ChEBI" id="CHEBI:456215"/>
    </reaction>
</comment>
<comment type="pathway">
    <text evidence="18">Cofactor biosynthesis; thiamine diphosphate biosynthesis.</text>
</comment>
<dbReference type="SMART" id="SM00981">
    <property type="entry name" value="THUMP"/>
    <property type="match status" value="1"/>
</dbReference>
<dbReference type="RefSeq" id="WP_030005247.1">
    <property type="nucleotide sequence ID" value="NC_022549.1"/>
</dbReference>
<dbReference type="GO" id="GO:0052837">
    <property type="term" value="P:thiazole biosynthetic process"/>
    <property type="evidence" value="ECO:0007669"/>
    <property type="project" value="TreeGrafter"/>
</dbReference>
<keyword evidence="6 18" id="KW-0067">ATP-binding</keyword>
<comment type="subcellular location">
    <subcellularLocation>
        <location evidence="1 18">Cytoplasm</location>
    </subcellularLocation>
</comment>
<reference evidence="20 21" key="1">
    <citation type="journal article" date="2013" name="J. Mol. Microbiol. Biotechnol.">
        <title>Analysis of the Complete Genomes of Acholeplasma brassicae , A. palmae and A. laidlawii and Their Comparison to the Obligate Parasites from ' Candidatus Phytoplasma'.</title>
        <authorList>
            <person name="Kube M."/>
            <person name="Siewert C."/>
            <person name="Migdoll A.M."/>
            <person name="Duduk B."/>
            <person name="Holz S."/>
            <person name="Rabus R."/>
            <person name="Seemuller E."/>
            <person name="Mitrovic J."/>
            <person name="Muller I."/>
            <person name="Buttner C."/>
            <person name="Reinhardt R."/>
        </authorList>
    </citation>
    <scope>NUCLEOTIDE SEQUENCE [LARGE SCALE GENOMIC DNA]</scope>
    <source>
        <strain evidence="21">0502</strain>
    </source>
</reference>
<dbReference type="Gene3D" id="3.40.50.620">
    <property type="entry name" value="HUPs"/>
    <property type="match status" value="1"/>
</dbReference>
<comment type="catalytic activity">
    <reaction evidence="9 18">
        <text>[ThiI sulfur-carrier protein]-S-sulfanyl-L-cysteine + a uridine in tRNA + 2 reduced [2Fe-2S]-[ferredoxin] + ATP + H(+) = [ThiI sulfur-carrier protein]-L-cysteine + a 4-thiouridine in tRNA + 2 oxidized [2Fe-2S]-[ferredoxin] + AMP + diphosphate</text>
        <dbReference type="Rhea" id="RHEA:24176"/>
        <dbReference type="Rhea" id="RHEA-COMP:10000"/>
        <dbReference type="Rhea" id="RHEA-COMP:10001"/>
        <dbReference type="Rhea" id="RHEA-COMP:13337"/>
        <dbReference type="Rhea" id="RHEA-COMP:13338"/>
        <dbReference type="Rhea" id="RHEA-COMP:13339"/>
        <dbReference type="Rhea" id="RHEA-COMP:13340"/>
        <dbReference type="ChEBI" id="CHEBI:15378"/>
        <dbReference type="ChEBI" id="CHEBI:29950"/>
        <dbReference type="ChEBI" id="CHEBI:30616"/>
        <dbReference type="ChEBI" id="CHEBI:33019"/>
        <dbReference type="ChEBI" id="CHEBI:33737"/>
        <dbReference type="ChEBI" id="CHEBI:33738"/>
        <dbReference type="ChEBI" id="CHEBI:61963"/>
        <dbReference type="ChEBI" id="CHEBI:65315"/>
        <dbReference type="ChEBI" id="CHEBI:136798"/>
        <dbReference type="ChEBI" id="CHEBI:456215"/>
        <dbReference type="EC" id="2.8.1.4"/>
    </reaction>
</comment>
<dbReference type="Gene3D" id="3.30.2130.30">
    <property type="match status" value="1"/>
</dbReference>
<dbReference type="Pfam" id="PF02926">
    <property type="entry name" value="THUMP"/>
    <property type="match status" value="1"/>
</dbReference>
<name>U4KPK1_9MOLU</name>
<keyword evidence="2 18" id="KW-0963">Cytoplasm</keyword>
<dbReference type="InterPro" id="IPR004114">
    <property type="entry name" value="THUMP_dom"/>
</dbReference>
<evidence type="ECO:0000256" key="5">
    <source>
        <dbReference type="ARBA" id="ARBA00022741"/>
    </source>
</evidence>
<sequence>MKYTKVLIRFGDLMLKGKNKRVFIERMIAAIKLNIKDLNITMDKRHDRVYLNINEVQESVVKERLNRIAGIGSYSFVVECESTLEAIKEVTVELLNQKAKPGSTIKFESKRADKNFPFTSQEISRHVAGMVLKALDGIYKVQMINPEITVYIELREDKSYVYLDSIKGMGGFPVGVAGKGLCLLSGGIDSPVASYLAMKQGIENEGIHFESTPMTSIESAQKVLDLAKKIAIFAPRHEYKVHMVPFSIIHERILTDIYEPYMITVMRRMMFRIAEKLALKRKALVLITGESVGQVASQTLDSMKTIEEVTTIPILRPLITYDKQDIVSISKIIDTYDVSIQPFEDCCTVYVPKEPATKPSGKKAAYYESFFVGYEALIDQVIEQTRTFIVTPTSTFDLTLHGFTVEEAWEAINHD</sequence>
<evidence type="ECO:0000256" key="16">
    <source>
        <dbReference type="ARBA" id="ARBA00077849"/>
    </source>
</evidence>
<keyword evidence="8 18" id="KW-0784">Thiamine biosynthesis</keyword>
<dbReference type="SUPFAM" id="SSF52402">
    <property type="entry name" value="Adenine nucleotide alpha hydrolases-like"/>
    <property type="match status" value="1"/>
</dbReference>
<evidence type="ECO:0000256" key="14">
    <source>
        <dbReference type="ARBA" id="ARBA00071867"/>
    </source>
</evidence>
<dbReference type="Proteomes" id="UP000032737">
    <property type="component" value="Chromosome"/>
</dbReference>
<dbReference type="NCBIfam" id="TIGR00342">
    <property type="entry name" value="tRNA uracil 4-sulfurtransferase ThiI"/>
    <property type="match status" value="1"/>
</dbReference>
<dbReference type="GO" id="GO:0000049">
    <property type="term" value="F:tRNA binding"/>
    <property type="evidence" value="ECO:0007669"/>
    <property type="project" value="UniProtKB-UniRule"/>
</dbReference>
<evidence type="ECO:0000256" key="8">
    <source>
        <dbReference type="ARBA" id="ARBA00022977"/>
    </source>
</evidence>
<dbReference type="PROSITE" id="PS51165">
    <property type="entry name" value="THUMP"/>
    <property type="match status" value="1"/>
</dbReference>
<comment type="similarity">
    <text evidence="12 18">Belongs to the ThiI family.</text>
</comment>
<dbReference type="InterPro" id="IPR049962">
    <property type="entry name" value="THUMP_ThiI"/>
</dbReference>
<dbReference type="InterPro" id="IPR050102">
    <property type="entry name" value="tRNA_sulfurtransferase_ThiI"/>
</dbReference>
<evidence type="ECO:0000256" key="17">
    <source>
        <dbReference type="ARBA" id="ARBA00080570"/>
    </source>
</evidence>
<dbReference type="OrthoDB" id="9773948at2"/>
<feature type="binding site" evidence="18">
    <location>
        <begin position="208"/>
        <end position="209"/>
    </location>
    <ligand>
        <name>ATP</name>
        <dbReference type="ChEBI" id="CHEBI:30616"/>
    </ligand>
</feature>
<dbReference type="GO" id="GO:0009228">
    <property type="term" value="P:thiamine biosynthetic process"/>
    <property type="evidence" value="ECO:0007669"/>
    <property type="project" value="UniProtKB-KW"/>
</dbReference>
<dbReference type="Pfam" id="PF02568">
    <property type="entry name" value="ThiI"/>
    <property type="match status" value="1"/>
</dbReference>
<dbReference type="STRING" id="61635.BN85313660"/>
<evidence type="ECO:0000256" key="12">
    <source>
        <dbReference type="ARBA" id="ARBA00061472"/>
    </source>
</evidence>
<evidence type="ECO:0000256" key="9">
    <source>
        <dbReference type="ARBA" id="ARBA00050570"/>
    </source>
</evidence>
<evidence type="ECO:0000256" key="15">
    <source>
        <dbReference type="ARBA" id="ARBA00075337"/>
    </source>
</evidence>
<dbReference type="GO" id="GO:0002937">
    <property type="term" value="P:tRNA 4-thiouridine biosynthesis"/>
    <property type="evidence" value="ECO:0007669"/>
    <property type="project" value="TreeGrafter"/>
</dbReference>
<dbReference type="InterPro" id="IPR054173">
    <property type="entry name" value="ThiI_fer"/>
</dbReference>
<accession>U4KPK1</accession>
<dbReference type="HAMAP" id="MF_00021">
    <property type="entry name" value="ThiI"/>
    <property type="match status" value="1"/>
</dbReference>
<dbReference type="FunFam" id="3.40.50.620:FF:000053">
    <property type="entry name" value="Probable tRNA sulfurtransferase"/>
    <property type="match status" value="1"/>
</dbReference>
<dbReference type="HOGENOM" id="CLU_037952_4_0_14"/>
<keyword evidence="5 18" id="KW-0547">Nucleotide-binding</keyword>